<dbReference type="GO" id="GO:0030976">
    <property type="term" value="F:thiamine pyrophosphate binding"/>
    <property type="evidence" value="ECO:0007669"/>
    <property type="project" value="TreeGrafter"/>
</dbReference>
<dbReference type="CDD" id="cd13589">
    <property type="entry name" value="PBP2_polyamine_RpCGA009"/>
    <property type="match status" value="1"/>
</dbReference>
<evidence type="ECO:0000313" key="3">
    <source>
        <dbReference type="Proteomes" id="UP000243719"/>
    </source>
</evidence>
<dbReference type="Gene3D" id="3.40.190.10">
    <property type="entry name" value="Periplasmic binding protein-like II"/>
    <property type="match status" value="2"/>
</dbReference>
<dbReference type="EMBL" id="FNLO01000004">
    <property type="protein sequence ID" value="SDV48037.1"/>
    <property type="molecule type" value="Genomic_DNA"/>
</dbReference>
<dbReference type="InterPro" id="IPR006059">
    <property type="entry name" value="SBP"/>
</dbReference>
<proteinExistence type="predicted"/>
<name>A0A1H2PN06_9BURK</name>
<accession>A0A1H2PN06</accession>
<protein>
    <submittedName>
        <fullName evidence="2">Putative spermidine/putrescine transport system substrate-binding protein</fullName>
    </submittedName>
</protein>
<dbReference type="GO" id="GO:0030975">
    <property type="term" value="F:thiamine binding"/>
    <property type="evidence" value="ECO:0007669"/>
    <property type="project" value="TreeGrafter"/>
</dbReference>
<keyword evidence="1" id="KW-0732">Signal</keyword>
<gene>
    <name evidence="2" type="ORF">SAMN05216551_104106</name>
</gene>
<evidence type="ECO:0000256" key="1">
    <source>
        <dbReference type="ARBA" id="ARBA00022729"/>
    </source>
</evidence>
<dbReference type="GO" id="GO:0015888">
    <property type="term" value="P:thiamine transport"/>
    <property type="evidence" value="ECO:0007669"/>
    <property type="project" value="TreeGrafter"/>
</dbReference>
<evidence type="ECO:0000313" key="2">
    <source>
        <dbReference type="EMBL" id="SDV48037.1"/>
    </source>
</evidence>
<reference evidence="3" key="1">
    <citation type="submission" date="2016-09" db="EMBL/GenBank/DDBJ databases">
        <authorList>
            <person name="Varghese N."/>
            <person name="Submissions S."/>
        </authorList>
    </citation>
    <scope>NUCLEOTIDE SEQUENCE [LARGE SCALE GENOMIC DNA]</scope>
    <source>
        <strain evidence="3">JS23</strain>
    </source>
</reference>
<dbReference type="SUPFAM" id="SSF53850">
    <property type="entry name" value="Periplasmic binding protein-like II"/>
    <property type="match status" value="1"/>
</dbReference>
<keyword evidence="3" id="KW-1185">Reference proteome</keyword>
<dbReference type="AlphaFoldDB" id="A0A1H2PN06"/>
<dbReference type="GO" id="GO:0030288">
    <property type="term" value="C:outer membrane-bounded periplasmic space"/>
    <property type="evidence" value="ECO:0007669"/>
    <property type="project" value="TreeGrafter"/>
</dbReference>
<dbReference type="Pfam" id="PF13416">
    <property type="entry name" value="SBP_bac_8"/>
    <property type="match status" value="1"/>
</dbReference>
<sequence length="357" mass="37856">MEIIHAPHGDVAVKPCLKVICAVSLGFAATVAHADSTLYVGGYGGSMEKLFKEKLIPRFEKQEPGVKVLYVAGNSTDILAKLQAQKGHQELSVAIIDDGPMFQAVGQGLCAPLEQAGAIKDVYPLARMPGDRSIGVGVLATGLAYNKEVFAKHGWAPPTSWQDLADPKYRQKVVIPPISNGYGLLTLLMMARLNGGGESNIEPGFQVMTKKVAPNVLTWEPSPGKMAQMLQTGDAALAVWGNGRVQDVINQGAPVGFVYPKEGAVALMSAACPVAGAPQPQAAQHFVQFLVSPDAQTLLAQDAGFGPVNKTVKLPAAVSAKVVSGPDKVNALIAPDYNVINAKRAEWTSRWDRSVER</sequence>
<dbReference type="STRING" id="1770053.SAMN05216551_104106"/>
<dbReference type="Proteomes" id="UP000243719">
    <property type="component" value="Unassembled WGS sequence"/>
</dbReference>
<dbReference type="PANTHER" id="PTHR30006:SF2">
    <property type="entry name" value="ABC TRANSPORTER SUBSTRATE-BINDING PROTEIN"/>
    <property type="match status" value="1"/>
</dbReference>
<organism evidence="2 3">
    <name type="scientific">Chitinasiproducens palmae</name>
    <dbReference type="NCBI Taxonomy" id="1770053"/>
    <lineage>
        <taxon>Bacteria</taxon>
        <taxon>Pseudomonadati</taxon>
        <taxon>Pseudomonadota</taxon>
        <taxon>Betaproteobacteria</taxon>
        <taxon>Burkholderiales</taxon>
        <taxon>Burkholderiaceae</taxon>
        <taxon>Chitinasiproducens</taxon>
    </lineage>
</organism>
<dbReference type="OrthoDB" id="305758at2"/>
<dbReference type="PANTHER" id="PTHR30006">
    <property type="entry name" value="THIAMINE-BINDING PERIPLASMIC PROTEIN-RELATED"/>
    <property type="match status" value="1"/>
</dbReference>